<evidence type="ECO:0000256" key="2">
    <source>
        <dbReference type="SAM" id="SignalP"/>
    </source>
</evidence>
<evidence type="ECO:0000313" key="4">
    <source>
        <dbReference type="Proteomes" id="UP001185254"/>
    </source>
</evidence>
<keyword evidence="4" id="KW-1185">Reference proteome</keyword>
<evidence type="ECO:0000256" key="1">
    <source>
        <dbReference type="SAM" id="MobiDB-lite"/>
    </source>
</evidence>
<feature type="chain" id="PRO_5047297163" evidence="2">
    <location>
        <begin position="20"/>
        <end position="664"/>
    </location>
</feature>
<protein>
    <submittedName>
        <fullName evidence="3">Mono/diheme cytochrome c family protein</fullName>
    </submittedName>
</protein>
<dbReference type="Gene3D" id="2.60.40.10">
    <property type="entry name" value="Immunoglobulins"/>
    <property type="match status" value="1"/>
</dbReference>
<dbReference type="Proteomes" id="UP001185254">
    <property type="component" value="Unassembled WGS sequence"/>
</dbReference>
<feature type="region of interest" description="Disordered" evidence="1">
    <location>
        <begin position="629"/>
        <end position="648"/>
    </location>
</feature>
<dbReference type="RefSeq" id="WP_310066516.1">
    <property type="nucleotide sequence ID" value="NZ_JAVDQN010000002.1"/>
</dbReference>
<name>A0ABU1KYU0_9BURK</name>
<keyword evidence="2" id="KW-0732">Signal</keyword>
<dbReference type="EMBL" id="JAVDQN010000002">
    <property type="protein sequence ID" value="MDR6376089.1"/>
    <property type="molecule type" value="Genomic_DNA"/>
</dbReference>
<evidence type="ECO:0000313" key="3">
    <source>
        <dbReference type="EMBL" id="MDR6376089.1"/>
    </source>
</evidence>
<reference evidence="3 4" key="1">
    <citation type="submission" date="2023-07" db="EMBL/GenBank/DDBJ databases">
        <title>Sorghum-associated microbial communities from plants grown in Nebraska, USA.</title>
        <authorList>
            <person name="Schachtman D."/>
        </authorList>
    </citation>
    <scope>NUCLEOTIDE SEQUENCE [LARGE SCALE GENOMIC DNA]</scope>
    <source>
        <strain evidence="3 4">DS1039</strain>
    </source>
</reference>
<organism evidence="3 4">
    <name type="scientific">Paraburkholderia caledonica</name>
    <dbReference type="NCBI Taxonomy" id="134536"/>
    <lineage>
        <taxon>Bacteria</taxon>
        <taxon>Pseudomonadati</taxon>
        <taxon>Pseudomonadota</taxon>
        <taxon>Betaproteobacteria</taxon>
        <taxon>Burkholderiales</taxon>
        <taxon>Burkholderiaceae</taxon>
        <taxon>Paraburkholderia</taxon>
    </lineage>
</organism>
<dbReference type="InterPro" id="IPR013783">
    <property type="entry name" value="Ig-like_fold"/>
</dbReference>
<sequence length="664" mass="71844">MTSRPFTLLPALALGSWLAACTGGSSNDVSPSAPPVAAPTSSDMFLIFPNPQLPPDATQLAEAQTLSEDYAKAYYAAIDPLNERDTLDKWKAANGFGSGTGTEVSAVFGDVRDLGYGRRMTARRDPARKTIAFLVENYLTSPGGVYGYRPESLNAAILKDTRWRIHYNAIEFSPRPGAGPNDAPFAKFFNFDPVTGQRKLTVDIDGRGSKAMPGVCFTCHGGRGDALDRNASGQLFYGRPLFATLTGTSNADGDAQARLQPFEVSNFDFSTMSGNTRADNEAALKLMNRFVMCSYPSAAGSGGNNCPDEQVFRREANVNEWQGGAANLIRNAYGGDGLPNDVYADTYMPVSWASNNPDLYRSVIARSCRACHMLRDDARAYNNTDIHLDFDDYATFKSYAPLTRHYMIDLGNMPLAKIVYDNFWQTDGPEKLAQFLEQTLVSTSSESLPIRETSGKVIQPGRPIADPGPLTRTVRTGWVALRAVQTFNDAYSWTVISAPPGIAPAAVPIENAKTPRARFNATAPTGTYKVQLVTSRAGVKSDPATVEVFVNNGNIALLDQNTIRLTQINTILKNSCFSCHSSPPSNPTPPVDFKSAAGQYERITSRINFSDTGLSKLLLKPAALVPHGGGRDPIPGFDSSAPPSTDGRVDYDNFVNWISNGAPQ</sequence>
<proteinExistence type="predicted"/>
<accession>A0ABU1KYU0</accession>
<feature type="signal peptide" evidence="2">
    <location>
        <begin position="1"/>
        <end position="19"/>
    </location>
</feature>
<comment type="caution">
    <text evidence="3">The sequence shown here is derived from an EMBL/GenBank/DDBJ whole genome shotgun (WGS) entry which is preliminary data.</text>
</comment>
<dbReference type="PROSITE" id="PS51257">
    <property type="entry name" value="PROKAR_LIPOPROTEIN"/>
    <property type="match status" value="1"/>
</dbReference>
<gene>
    <name evidence="3" type="ORF">J2776_002789</name>
</gene>